<dbReference type="EMBL" id="OA883476">
    <property type="protein sequence ID" value="CAD7279018.1"/>
    <property type="molecule type" value="Genomic_DNA"/>
</dbReference>
<dbReference type="InterPro" id="IPR052667">
    <property type="entry name" value="E3_ubiquitin-ligase_RING"/>
</dbReference>
<dbReference type="InterPro" id="IPR013083">
    <property type="entry name" value="Znf_RING/FYVE/PHD"/>
</dbReference>
<name>A0A7R9BP88_9CRUS</name>
<evidence type="ECO:0000259" key="6">
    <source>
        <dbReference type="PROSITE" id="PS50089"/>
    </source>
</evidence>
<dbReference type="SMART" id="SM00184">
    <property type="entry name" value="RING"/>
    <property type="match status" value="1"/>
</dbReference>
<evidence type="ECO:0000313" key="9">
    <source>
        <dbReference type="Proteomes" id="UP000678499"/>
    </source>
</evidence>
<keyword evidence="3" id="KW-0862">Zinc</keyword>
<reference evidence="8" key="1">
    <citation type="submission" date="2020-11" db="EMBL/GenBank/DDBJ databases">
        <authorList>
            <person name="Tran Van P."/>
        </authorList>
    </citation>
    <scope>NUCLEOTIDE SEQUENCE</scope>
</reference>
<dbReference type="PROSITE" id="PS50089">
    <property type="entry name" value="ZF_RING_2"/>
    <property type="match status" value="1"/>
</dbReference>
<dbReference type="OrthoDB" id="6134464at2759"/>
<organism evidence="8">
    <name type="scientific">Notodromas monacha</name>
    <dbReference type="NCBI Taxonomy" id="399045"/>
    <lineage>
        <taxon>Eukaryota</taxon>
        <taxon>Metazoa</taxon>
        <taxon>Ecdysozoa</taxon>
        <taxon>Arthropoda</taxon>
        <taxon>Crustacea</taxon>
        <taxon>Oligostraca</taxon>
        <taxon>Ostracoda</taxon>
        <taxon>Podocopa</taxon>
        <taxon>Podocopida</taxon>
        <taxon>Cypridocopina</taxon>
        <taxon>Cypridoidea</taxon>
        <taxon>Cyprididae</taxon>
        <taxon>Notodromas</taxon>
    </lineage>
</organism>
<dbReference type="SUPFAM" id="SSF57850">
    <property type="entry name" value="RING/U-box"/>
    <property type="match status" value="1"/>
</dbReference>
<keyword evidence="1" id="KW-0479">Metal-binding</keyword>
<dbReference type="InterPro" id="IPR000315">
    <property type="entry name" value="Znf_B-box"/>
</dbReference>
<evidence type="ECO:0000259" key="7">
    <source>
        <dbReference type="PROSITE" id="PS50119"/>
    </source>
</evidence>
<protein>
    <recommendedName>
        <fullName evidence="10">RING-type domain-containing protein</fullName>
    </recommendedName>
</protein>
<feature type="domain" description="B box-type" evidence="7">
    <location>
        <begin position="201"/>
        <end position="236"/>
    </location>
</feature>
<feature type="region of interest" description="Disordered" evidence="5">
    <location>
        <begin position="358"/>
        <end position="380"/>
    </location>
</feature>
<dbReference type="Pfam" id="PF00643">
    <property type="entry name" value="zf-B_box"/>
    <property type="match status" value="1"/>
</dbReference>
<dbReference type="PROSITE" id="PS50119">
    <property type="entry name" value="ZF_BBOX"/>
    <property type="match status" value="1"/>
</dbReference>
<dbReference type="Pfam" id="PF11105">
    <property type="entry name" value="CCAP"/>
    <property type="match status" value="1"/>
</dbReference>
<evidence type="ECO:0000256" key="3">
    <source>
        <dbReference type="ARBA" id="ARBA00022833"/>
    </source>
</evidence>
<sequence length="553" mass="62073">MSPRELMPRRDTRKLAKIVGVGVVDGDVFVEHLPSLSVFGESHWTTVLRQVPLEPATALLVNLSSDVTPNMSRSLSNAEHCEEDALTCPVCFLAYASPEDSMEKTPLILTKCGHTLCKKCADGICKDKSIACPVCRTITEVENGSSNLNKNFSLLNILQLQKIQFMRLQSTNSDSGQSLRRVASSGALLDETAAVKAFSGICLKHNRNLSLWCAVCCEVLCLGCVDVHAGHERLTSEELPSYMSSLMNSLKPQLAECVQDLKASSSRMIGIVDKFTKEMKEFKRYWKDEDAMAENLRGKVEEYRKNLDDLSLEEMIAAWRRADRLVNELKSKTTQSDSLCKELDKDVNHWHMKKHRLLGPKLGSQPPKPQLTPESKHTIRGQNKRKMNLGVQQTKMNQRTSMSPMADQQGSMADGFIDNQMDTNANTGRQIQKRPFCNLYSGCGKKRSVVPPNGQSTIRGNLVTSPSRHQATVSDVDRFTRTRSEERENSSIMDLINSQKQLIEQLASTTDSIIDLYSDWYHQPAVNNLEVSRQTRQKRALPNLGKHFLRMLA</sequence>
<evidence type="ECO:0000256" key="5">
    <source>
        <dbReference type="SAM" id="MobiDB-lite"/>
    </source>
</evidence>
<dbReference type="PROSITE" id="PS00518">
    <property type="entry name" value="ZF_RING_1"/>
    <property type="match status" value="1"/>
</dbReference>
<dbReference type="Proteomes" id="UP000678499">
    <property type="component" value="Unassembled WGS sequence"/>
</dbReference>
<evidence type="ECO:0000313" key="8">
    <source>
        <dbReference type="EMBL" id="CAD7279018.1"/>
    </source>
</evidence>
<accession>A0A7R9BP88</accession>
<dbReference type="SUPFAM" id="SSF57845">
    <property type="entry name" value="B-box zinc-binding domain"/>
    <property type="match status" value="1"/>
</dbReference>
<evidence type="ECO:0000256" key="4">
    <source>
        <dbReference type="PROSITE-ProRule" id="PRU00024"/>
    </source>
</evidence>
<dbReference type="EMBL" id="CAJPEX010001439">
    <property type="protein sequence ID" value="CAG0919170.1"/>
    <property type="molecule type" value="Genomic_DNA"/>
</dbReference>
<evidence type="ECO:0008006" key="10">
    <source>
        <dbReference type="Google" id="ProtNLM"/>
    </source>
</evidence>
<keyword evidence="9" id="KW-1185">Reference proteome</keyword>
<dbReference type="GO" id="GO:0008270">
    <property type="term" value="F:zinc ion binding"/>
    <property type="evidence" value="ECO:0007669"/>
    <property type="project" value="UniProtKB-KW"/>
</dbReference>
<evidence type="ECO:0000256" key="2">
    <source>
        <dbReference type="ARBA" id="ARBA00022771"/>
    </source>
</evidence>
<feature type="domain" description="RING-type" evidence="6">
    <location>
        <begin position="88"/>
        <end position="136"/>
    </location>
</feature>
<dbReference type="InterPro" id="IPR017907">
    <property type="entry name" value="Znf_RING_CS"/>
</dbReference>
<dbReference type="PANTHER" id="PTHR47156">
    <property type="entry name" value="PROTEIN CBG20824"/>
    <property type="match status" value="1"/>
</dbReference>
<dbReference type="Pfam" id="PF14634">
    <property type="entry name" value="zf-RING_5"/>
    <property type="match status" value="1"/>
</dbReference>
<keyword evidence="2 4" id="KW-0863">Zinc-finger</keyword>
<evidence type="ECO:0000256" key="1">
    <source>
        <dbReference type="ARBA" id="ARBA00022723"/>
    </source>
</evidence>
<proteinExistence type="predicted"/>
<dbReference type="Gene3D" id="3.30.40.10">
    <property type="entry name" value="Zinc/RING finger domain, C3HC4 (zinc finger)"/>
    <property type="match status" value="1"/>
</dbReference>
<dbReference type="InterPro" id="IPR024276">
    <property type="entry name" value="CCAP"/>
</dbReference>
<gene>
    <name evidence="8" type="ORF">NMOB1V02_LOCUS6705</name>
</gene>
<dbReference type="InterPro" id="IPR001841">
    <property type="entry name" value="Znf_RING"/>
</dbReference>
<dbReference type="AlphaFoldDB" id="A0A7R9BP88"/>
<dbReference type="PANTHER" id="PTHR47156:SF10">
    <property type="entry name" value="E3 UBIQUITIN-PROTEIN LIGASE TRIM-21-RELATED"/>
    <property type="match status" value="1"/>
</dbReference>